<reference evidence="1" key="1">
    <citation type="submission" date="2021-06" db="EMBL/GenBank/DDBJ databases">
        <authorList>
            <person name="Kallberg Y."/>
            <person name="Tangrot J."/>
            <person name="Rosling A."/>
        </authorList>
    </citation>
    <scope>NUCLEOTIDE SEQUENCE</scope>
    <source>
        <strain evidence="1">87-6 pot B 2015</strain>
    </source>
</reference>
<comment type="caution">
    <text evidence="1">The sequence shown here is derived from an EMBL/GenBank/DDBJ whole genome shotgun (WGS) entry which is preliminary data.</text>
</comment>
<proteinExistence type="predicted"/>
<accession>A0A9N9ER76</accession>
<dbReference type="AlphaFoldDB" id="A0A9N9ER76"/>
<gene>
    <name evidence="1" type="ORF">FMOSSE_LOCUS13356</name>
</gene>
<dbReference type="Proteomes" id="UP000789375">
    <property type="component" value="Unassembled WGS sequence"/>
</dbReference>
<sequence>THKKGMLKSQISDLGDIITFGVVLRQNSKSHAALCIKYHTGNFKEITKEE</sequence>
<feature type="non-terminal residue" evidence="1">
    <location>
        <position position="1"/>
    </location>
</feature>
<name>A0A9N9ER76_FUNMO</name>
<evidence type="ECO:0000313" key="1">
    <source>
        <dbReference type="EMBL" id="CAG8691232.1"/>
    </source>
</evidence>
<protein>
    <submittedName>
        <fullName evidence="1">5666_t:CDS:1</fullName>
    </submittedName>
</protein>
<organism evidence="1 2">
    <name type="scientific">Funneliformis mosseae</name>
    <name type="common">Endomycorrhizal fungus</name>
    <name type="synonym">Glomus mosseae</name>
    <dbReference type="NCBI Taxonomy" id="27381"/>
    <lineage>
        <taxon>Eukaryota</taxon>
        <taxon>Fungi</taxon>
        <taxon>Fungi incertae sedis</taxon>
        <taxon>Mucoromycota</taxon>
        <taxon>Glomeromycotina</taxon>
        <taxon>Glomeromycetes</taxon>
        <taxon>Glomerales</taxon>
        <taxon>Glomeraceae</taxon>
        <taxon>Funneliformis</taxon>
    </lineage>
</organism>
<dbReference type="EMBL" id="CAJVPP010007740">
    <property type="protein sequence ID" value="CAG8691232.1"/>
    <property type="molecule type" value="Genomic_DNA"/>
</dbReference>
<keyword evidence="2" id="KW-1185">Reference proteome</keyword>
<evidence type="ECO:0000313" key="2">
    <source>
        <dbReference type="Proteomes" id="UP000789375"/>
    </source>
</evidence>